<dbReference type="PRINTS" id="PR00139">
    <property type="entry name" value="ASNGLNASE"/>
</dbReference>
<dbReference type="PIRSF" id="PIRSF001220">
    <property type="entry name" value="L-ASNase_gatD"/>
    <property type="match status" value="1"/>
</dbReference>
<dbReference type="GO" id="GO:0004067">
    <property type="term" value="F:asparaginase activity"/>
    <property type="evidence" value="ECO:0007669"/>
    <property type="project" value="UniProtKB-EC"/>
</dbReference>
<keyword evidence="10" id="KW-1185">Reference proteome</keyword>
<dbReference type="CDD" id="cd08964">
    <property type="entry name" value="L-asparaginase_II"/>
    <property type="match status" value="1"/>
</dbReference>
<dbReference type="PANTHER" id="PTHR11707">
    <property type="entry name" value="L-ASPARAGINASE"/>
    <property type="match status" value="1"/>
</dbReference>
<evidence type="ECO:0000256" key="6">
    <source>
        <dbReference type="PROSITE-ProRule" id="PRU10100"/>
    </source>
</evidence>
<dbReference type="SMART" id="SM00870">
    <property type="entry name" value="Asparaginase"/>
    <property type="match status" value="1"/>
</dbReference>
<evidence type="ECO:0000256" key="5">
    <source>
        <dbReference type="PROSITE-ProRule" id="PRU10099"/>
    </source>
</evidence>
<dbReference type="SFLD" id="SFLDS00057">
    <property type="entry name" value="Glutaminase/Asparaginase"/>
    <property type="match status" value="1"/>
</dbReference>
<evidence type="ECO:0000256" key="2">
    <source>
        <dbReference type="ARBA" id="ARBA00012920"/>
    </source>
</evidence>
<dbReference type="Pfam" id="PF00710">
    <property type="entry name" value="Asparaginase"/>
    <property type="match status" value="1"/>
</dbReference>
<evidence type="ECO:0000256" key="1">
    <source>
        <dbReference type="ARBA" id="ARBA00010518"/>
    </source>
</evidence>
<dbReference type="Proteomes" id="UP001519345">
    <property type="component" value="Unassembled WGS sequence"/>
</dbReference>
<accession>A0ABS4IFB4</accession>
<dbReference type="InterPro" id="IPR037152">
    <property type="entry name" value="L-asparaginase_N_sf"/>
</dbReference>
<dbReference type="Pfam" id="PF17763">
    <property type="entry name" value="Asparaginase_C"/>
    <property type="match status" value="1"/>
</dbReference>
<evidence type="ECO:0000313" key="9">
    <source>
        <dbReference type="EMBL" id="MBP1969631.1"/>
    </source>
</evidence>
<proteinExistence type="inferred from homology"/>
<keyword evidence="3 9" id="KW-0378">Hydrolase</keyword>
<dbReference type="InterPro" id="IPR020827">
    <property type="entry name" value="Asparaginase/glutaminase_AS1"/>
</dbReference>
<evidence type="ECO:0000256" key="3">
    <source>
        <dbReference type="ARBA" id="ARBA00022801"/>
    </source>
</evidence>
<feature type="active site" evidence="5">
    <location>
        <position position="24"/>
    </location>
</feature>
<evidence type="ECO:0000259" key="8">
    <source>
        <dbReference type="Pfam" id="PF17763"/>
    </source>
</evidence>
<name>A0ABS4IFB4_9BACI</name>
<evidence type="ECO:0000313" key="10">
    <source>
        <dbReference type="Proteomes" id="UP001519345"/>
    </source>
</evidence>
<dbReference type="EMBL" id="JAGGKX010000007">
    <property type="protein sequence ID" value="MBP1969631.1"/>
    <property type="molecule type" value="Genomic_DNA"/>
</dbReference>
<dbReference type="InterPro" id="IPR036152">
    <property type="entry name" value="Asp/glu_Ase-like_sf"/>
</dbReference>
<dbReference type="PROSITE" id="PS00917">
    <property type="entry name" value="ASN_GLN_ASE_2"/>
    <property type="match status" value="1"/>
</dbReference>
<dbReference type="PANTHER" id="PTHR11707:SF28">
    <property type="entry name" value="60 KDA LYSOPHOSPHOLIPASE"/>
    <property type="match status" value="1"/>
</dbReference>
<organism evidence="9 10">
    <name type="scientific">Virgibacillus natechei</name>
    <dbReference type="NCBI Taxonomy" id="1216297"/>
    <lineage>
        <taxon>Bacteria</taxon>
        <taxon>Bacillati</taxon>
        <taxon>Bacillota</taxon>
        <taxon>Bacilli</taxon>
        <taxon>Bacillales</taxon>
        <taxon>Bacillaceae</taxon>
        <taxon>Virgibacillus</taxon>
    </lineage>
</organism>
<feature type="domain" description="Asparaginase/glutaminase C-terminal" evidence="8">
    <location>
        <begin position="216"/>
        <end position="331"/>
    </location>
</feature>
<dbReference type="InterPro" id="IPR040919">
    <property type="entry name" value="Asparaginase_C"/>
</dbReference>
<dbReference type="InterPro" id="IPR006034">
    <property type="entry name" value="Asparaginase/glutaminase-like"/>
</dbReference>
<dbReference type="InterPro" id="IPR027475">
    <property type="entry name" value="Asparaginase/glutaminase_AS2"/>
</dbReference>
<feature type="domain" description="L-asparaginase N-terminal" evidence="7">
    <location>
        <begin position="15"/>
        <end position="201"/>
    </location>
</feature>
<protein>
    <recommendedName>
        <fullName evidence="2">asparaginase</fullName>
        <ecNumber evidence="2">3.5.1.1</ecNumber>
    </recommendedName>
</protein>
<comment type="similarity">
    <text evidence="1">Belongs to the asparaginase 1 family.</text>
</comment>
<dbReference type="PROSITE" id="PS00144">
    <property type="entry name" value="ASN_GLN_ASE_1"/>
    <property type="match status" value="1"/>
</dbReference>
<feature type="active site" evidence="6">
    <location>
        <position position="98"/>
    </location>
</feature>
<dbReference type="Gene3D" id="3.40.50.40">
    <property type="match status" value="1"/>
</dbReference>
<dbReference type="PROSITE" id="PS51732">
    <property type="entry name" value="ASN_GLN_ASE_3"/>
    <property type="match status" value="1"/>
</dbReference>
<dbReference type="EC" id="3.5.1.1" evidence="2"/>
<gene>
    <name evidence="9" type="ORF">J2Z83_001738</name>
</gene>
<dbReference type="InterPro" id="IPR027473">
    <property type="entry name" value="L-asparaginase_C"/>
</dbReference>
<evidence type="ECO:0000256" key="4">
    <source>
        <dbReference type="ARBA" id="ARBA00049366"/>
    </source>
</evidence>
<sequence length="332" mass="36666">MKERIEVKAGEEMKNILLIHTGGTISMLENKETGEISTTTKHPLTDLSIHFQAFANIDEIIEFELPSPHITPQHMLRLANKIKEVISLYDGVVVTHGTDTLEETAYFLELVLETDKPVIVTGAMRSSNEIGSDALYNLISSLRVAVDDEATNKGVLVVMNDEIHTATNVTKTSTSNVATFQSPQYGPIGIITREHIIFYHALPVKQKKTVNQISKNVFLLKAFAGMDENILQAIYQARPDGIVIEGLGQGNLPERTIPTLQNMLNDKIPVILVSRCYQGIVQPTYGYNGGGKQLKEMGVILANGLTGPKARIKLLIELEITNDVFLLQDLFS</sequence>
<comment type="catalytic activity">
    <reaction evidence="4">
        <text>L-asparagine + H2O = L-aspartate + NH4(+)</text>
        <dbReference type="Rhea" id="RHEA:21016"/>
        <dbReference type="ChEBI" id="CHEBI:15377"/>
        <dbReference type="ChEBI" id="CHEBI:28938"/>
        <dbReference type="ChEBI" id="CHEBI:29991"/>
        <dbReference type="ChEBI" id="CHEBI:58048"/>
        <dbReference type="EC" id="3.5.1.1"/>
    </reaction>
</comment>
<reference evidence="9 10" key="1">
    <citation type="submission" date="2021-03" db="EMBL/GenBank/DDBJ databases">
        <title>Genomic Encyclopedia of Type Strains, Phase IV (KMG-IV): sequencing the most valuable type-strain genomes for metagenomic binning, comparative biology and taxonomic classification.</title>
        <authorList>
            <person name="Goeker M."/>
        </authorList>
    </citation>
    <scope>NUCLEOTIDE SEQUENCE [LARGE SCALE GENOMIC DNA]</scope>
    <source>
        <strain evidence="9 10">DSM 25609</strain>
    </source>
</reference>
<dbReference type="SUPFAM" id="SSF53774">
    <property type="entry name" value="Glutaminase/Asparaginase"/>
    <property type="match status" value="1"/>
</dbReference>
<evidence type="ECO:0000259" key="7">
    <source>
        <dbReference type="Pfam" id="PF00710"/>
    </source>
</evidence>
<dbReference type="PIRSF" id="PIRSF500176">
    <property type="entry name" value="L_ASNase"/>
    <property type="match status" value="1"/>
</dbReference>
<comment type="caution">
    <text evidence="9">The sequence shown here is derived from an EMBL/GenBank/DDBJ whole genome shotgun (WGS) entry which is preliminary data.</text>
</comment>
<dbReference type="InterPro" id="IPR027474">
    <property type="entry name" value="L-asparaginase_N"/>
</dbReference>
<dbReference type="InterPro" id="IPR004550">
    <property type="entry name" value="AsnASE_II"/>
</dbReference>
<dbReference type="Gene3D" id="3.40.50.1170">
    <property type="entry name" value="L-asparaginase, N-terminal domain"/>
    <property type="match status" value="1"/>
</dbReference>